<dbReference type="EMBL" id="CAJJDO010000006">
    <property type="protein sequence ID" value="CAD8137302.1"/>
    <property type="molecule type" value="Genomic_DNA"/>
</dbReference>
<keyword evidence="2" id="KW-1185">Reference proteome</keyword>
<sequence length="120" mass="14319">MKVNAIVNQLKNIKTKNKSLNGLIREMIADLEKPEVSKEILEIHTIILINNTKEQDLKIILQFLIQIQHLNKLNNLDEHILLQEYLYRLKIDQQKEIKNRIVIMLKSFSYCIHQRKMCLQ</sequence>
<reference evidence="1" key="1">
    <citation type="submission" date="2021-01" db="EMBL/GenBank/DDBJ databases">
        <authorList>
            <consortium name="Genoscope - CEA"/>
            <person name="William W."/>
        </authorList>
    </citation>
    <scope>NUCLEOTIDE SEQUENCE</scope>
</reference>
<name>A0A8S1SE26_9CILI</name>
<dbReference type="OrthoDB" id="303632at2759"/>
<dbReference type="Proteomes" id="UP000689195">
    <property type="component" value="Unassembled WGS sequence"/>
</dbReference>
<evidence type="ECO:0000313" key="1">
    <source>
        <dbReference type="EMBL" id="CAD8137302.1"/>
    </source>
</evidence>
<dbReference type="AlphaFoldDB" id="A0A8S1SE26"/>
<comment type="caution">
    <text evidence="1">The sequence shown here is derived from an EMBL/GenBank/DDBJ whole genome shotgun (WGS) entry which is preliminary data.</text>
</comment>
<protein>
    <submittedName>
        <fullName evidence="1">Uncharacterized protein</fullName>
    </submittedName>
</protein>
<evidence type="ECO:0000313" key="2">
    <source>
        <dbReference type="Proteomes" id="UP000689195"/>
    </source>
</evidence>
<accession>A0A8S1SE26</accession>
<proteinExistence type="predicted"/>
<gene>
    <name evidence="1" type="ORF">PPENT_87.1.T0060023</name>
</gene>
<organism evidence="1 2">
    <name type="scientific">Paramecium pentaurelia</name>
    <dbReference type="NCBI Taxonomy" id="43138"/>
    <lineage>
        <taxon>Eukaryota</taxon>
        <taxon>Sar</taxon>
        <taxon>Alveolata</taxon>
        <taxon>Ciliophora</taxon>
        <taxon>Intramacronucleata</taxon>
        <taxon>Oligohymenophorea</taxon>
        <taxon>Peniculida</taxon>
        <taxon>Parameciidae</taxon>
        <taxon>Paramecium</taxon>
    </lineage>
</organism>